<protein>
    <submittedName>
        <fullName evidence="3">Apoptosis inhibitor 5 like</fullName>
    </submittedName>
</protein>
<keyword evidence="4" id="KW-1185">Reference proteome</keyword>
<dbReference type="GO" id="GO:0006915">
    <property type="term" value="P:apoptotic process"/>
    <property type="evidence" value="ECO:0007669"/>
    <property type="project" value="UniProtKB-KW"/>
</dbReference>
<organism evidence="3 4">
    <name type="scientific">Pseudolycoriella hygida</name>
    <dbReference type="NCBI Taxonomy" id="35572"/>
    <lineage>
        <taxon>Eukaryota</taxon>
        <taxon>Metazoa</taxon>
        <taxon>Ecdysozoa</taxon>
        <taxon>Arthropoda</taxon>
        <taxon>Hexapoda</taxon>
        <taxon>Insecta</taxon>
        <taxon>Pterygota</taxon>
        <taxon>Neoptera</taxon>
        <taxon>Endopterygota</taxon>
        <taxon>Diptera</taxon>
        <taxon>Nematocera</taxon>
        <taxon>Sciaroidea</taxon>
        <taxon>Sciaridae</taxon>
        <taxon>Pseudolycoriella</taxon>
    </lineage>
</organism>
<proteinExistence type="predicted"/>
<evidence type="ECO:0000313" key="3">
    <source>
        <dbReference type="EMBL" id="KAJ6645829.1"/>
    </source>
</evidence>
<dbReference type="PANTHER" id="PTHR12758">
    <property type="entry name" value="APOPTOSIS INHIBITOR 5-RELATED"/>
    <property type="match status" value="1"/>
</dbReference>
<comment type="caution">
    <text evidence="3">The sequence shown here is derived from an EMBL/GenBank/DDBJ whole genome shotgun (WGS) entry which is preliminary data.</text>
</comment>
<feature type="region of interest" description="Disordered" evidence="2">
    <location>
        <begin position="79"/>
        <end position="155"/>
    </location>
</feature>
<dbReference type="Proteomes" id="UP001151699">
    <property type="component" value="Chromosome A"/>
</dbReference>
<evidence type="ECO:0000256" key="1">
    <source>
        <dbReference type="ARBA" id="ARBA00022703"/>
    </source>
</evidence>
<dbReference type="GO" id="GO:0043066">
    <property type="term" value="P:negative regulation of apoptotic process"/>
    <property type="evidence" value="ECO:0007669"/>
    <property type="project" value="TreeGrafter"/>
</dbReference>
<dbReference type="EMBL" id="WJQU01000001">
    <property type="protein sequence ID" value="KAJ6645829.1"/>
    <property type="molecule type" value="Genomic_DNA"/>
</dbReference>
<dbReference type="PANTHER" id="PTHR12758:SF19">
    <property type="entry name" value="APOPTOSIS INHIBITOR 5"/>
    <property type="match status" value="1"/>
</dbReference>
<name>A0A9Q0NAM3_9DIPT</name>
<dbReference type="GO" id="GO:0005634">
    <property type="term" value="C:nucleus"/>
    <property type="evidence" value="ECO:0007669"/>
    <property type="project" value="TreeGrafter"/>
</dbReference>
<reference evidence="3" key="1">
    <citation type="submission" date="2022-07" db="EMBL/GenBank/DDBJ databases">
        <authorList>
            <person name="Trinca V."/>
            <person name="Uliana J.V.C."/>
            <person name="Torres T.T."/>
            <person name="Ward R.J."/>
            <person name="Monesi N."/>
        </authorList>
    </citation>
    <scope>NUCLEOTIDE SEQUENCE</scope>
    <source>
        <strain evidence="3">HSMRA1968</strain>
        <tissue evidence="3">Whole embryos</tissue>
    </source>
</reference>
<keyword evidence="1" id="KW-0053">Apoptosis</keyword>
<dbReference type="InterPro" id="IPR008383">
    <property type="entry name" value="API5"/>
</dbReference>
<dbReference type="GO" id="GO:0003723">
    <property type="term" value="F:RNA binding"/>
    <property type="evidence" value="ECO:0007669"/>
    <property type="project" value="TreeGrafter"/>
</dbReference>
<evidence type="ECO:0000256" key="2">
    <source>
        <dbReference type="SAM" id="MobiDB-lite"/>
    </source>
</evidence>
<feature type="compositionally biased region" description="Basic and acidic residues" evidence="2">
    <location>
        <begin position="105"/>
        <end position="114"/>
    </location>
</feature>
<dbReference type="OrthoDB" id="19224at2759"/>
<gene>
    <name evidence="3" type="primary">cass_1</name>
    <name evidence="3" type="ORF">Bhyg_01038</name>
</gene>
<dbReference type="Pfam" id="PF05918">
    <property type="entry name" value="API5"/>
    <property type="match status" value="1"/>
</dbReference>
<dbReference type="AlphaFoldDB" id="A0A9Q0NAM3"/>
<sequence>MSSSFDFHIKTCFLLYRYIKKLQESVKGKNAEELKSEENQIKITALKTTSNISTLIRDLFHSPPSFKSLVNLSWVAKSTANNQQERGQKRHAPITFGSKSNDGADDSKKSRNGSDQRVYTPPSGKYSNKVQNYSHKNRSRGGFRGGNQGKKFRRY</sequence>
<accession>A0A9Q0NAM3</accession>
<evidence type="ECO:0000313" key="4">
    <source>
        <dbReference type="Proteomes" id="UP001151699"/>
    </source>
</evidence>
<feature type="compositionally biased region" description="Polar residues" evidence="2">
    <location>
        <begin position="125"/>
        <end position="134"/>
    </location>
</feature>